<evidence type="ECO:0000259" key="1">
    <source>
        <dbReference type="Pfam" id="PF04168"/>
    </source>
</evidence>
<organism evidence="2 3">
    <name type="scientific">Candidatus Ordinivivax streblomastigis</name>
    <dbReference type="NCBI Taxonomy" id="2540710"/>
    <lineage>
        <taxon>Bacteria</taxon>
        <taxon>Pseudomonadati</taxon>
        <taxon>Bacteroidota</taxon>
        <taxon>Bacteroidia</taxon>
        <taxon>Bacteroidales</taxon>
        <taxon>Candidatus Ordinivivax</taxon>
    </lineage>
</organism>
<proteinExistence type="predicted"/>
<comment type="caution">
    <text evidence="2">The sequence shown here is derived from an EMBL/GenBank/DDBJ whole genome shotgun (WGS) entry which is preliminary data.</text>
</comment>
<protein>
    <recommendedName>
        <fullName evidence="1">DUF403 domain-containing protein</fullName>
    </recommendedName>
</protein>
<dbReference type="Proteomes" id="UP000324575">
    <property type="component" value="Unassembled WGS sequence"/>
</dbReference>
<evidence type="ECO:0000313" key="2">
    <source>
        <dbReference type="EMBL" id="KAA6300126.1"/>
    </source>
</evidence>
<accession>A0A5M8NT41</accession>
<dbReference type="EMBL" id="SNRX01000136">
    <property type="protein sequence ID" value="KAA6300126.1"/>
    <property type="molecule type" value="Genomic_DNA"/>
</dbReference>
<sequence length="224" mass="26422">MSETISKTKAESLFWLGRYTQRVYTILHFFRKYRDRMIDEDENAYSLFCEKLGIENIYTSREDFLHRYLFDQSDNNSLISGLAYASNNATLLREEIKSETFAYIQMSICHIEKCTGDSDVNVLQPVTDSLLAFWGSVDERIYNRDVRNMIKAGKYLEMFDLHVRFDYPYGRIISFLNRLEKHIEKEKSIFDQNLFLEIKNEVGRSGDGYNKAKVLSMLDQLFIV</sequence>
<dbReference type="Pfam" id="PF04168">
    <property type="entry name" value="Alpha-E"/>
    <property type="match status" value="1"/>
</dbReference>
<dbReference type="InterPro" id="IPR007296">
    <property type="entry name" value="DUF403"/>
</dbReference>
<feature type="domain" description="DUF403" evidence="1">
    <location>
        <begin position="10"/>
        <end position="162"/>
    </location>
</feature>
<gene>
    <name evidence="2" type="ORF">EZS26_003731</name>
</gene>
<name>A0A5M8NT41_9BACT</name>
<dbReference type="AlphaFoldDB" id="A0A5M8NT41"/>
<evidence type="ECO:0000313" key="3">
    <source>
        <dbReference type="Proteomes" id="UP000324575"/>
    </source>
</evidence>
<reference evidence="2 3" key="1">
    <citation type="submission" date="2019-03" db="EMBL/GenBank/DDBJ databases">
        <title>Single cell metagenomics reveals metabolic interactions within the superorganism composed of flagellate Streblomastix strix and complex community of Bacteroidetes bacteria on its surface.</title>
        <authorList>
            <person name="Treitli S.C."/>
            <person name="Kolisko M."/>
            <person name="Husnik F."/>
            <person name="Keeling P."/>
            <person name="Hampl V."/>
        </authorList>
    </citation>
    <scope>NUCLEOTIDE SEQUENCE [LARGE SCALE GENOMIC DNA]</scope>
    <source>
        <strain evidence="2">St1</strain>
    </source>
</reference>